<keyword evidence="3" id="KW-1185">Reference proteome</keyword>
<feature type="compositionally biased region" description="Basic and acidic residues" evidence="1">
    <location>
        <begin position="58"/>
        <end position="69"/>
    </location>
</feature>
<organism evidence="2 3">
    <name type="scientific">Pseudolactococcus insecticola</name>
    <dbReference type="NCBI Taxonomy" id="2709158"/>
    <lineage>
        <taxon>Bacteria</taxon>
        <taxon>Bacillati</taxon>
        <taxon>Bacillota</taxon>
        <taxon>Bacilli</taxon>
        <taxon>Lactobacillales</taxon>
        <taxon>Streptococcaceae</taxon>
        <taxon>Pseudolactococcus</taxon>
    </lineage>
</organism>
<dbReference type="Pfam" id="PF14265">
    <property type="entry name" value="DUF4355"/>
    <property type="match status" value="1"/>
</dbReference>
<accession>A0A6A0B3W2</accession>
<reference evidence="2 3" key="1">
    <citation type="submission" date="2020-02" db="EMBL/GenBank/DDBJ databases">
        <title>Draft genome sequence of Lactococcus sp. Hs20B0-1.</title>
        <authorList>
            <person name="Noda S."/>
            <person name="Yuki M."/>
            <person name="Ohkuma M."/>
        </authorList>
    </citation>
    <scope>NUCLEOTIDE SEQUENCE [LARGE SCALE GENOMIC DNA]</scope>
    <source>
        <strain evidence="2 3">Hs20B0-1</strain>
    </source>
</reference>
<dbReference type="EMBL" id="BLLH01000001">
    <property type="protein sequence ID" value="GFH39842.1"/>
    <property type="molecule type" value="Genomic_DNA"/>
</dbReference>
<comment type="caution">
    <text evidence="2">The sequence shown here is derived from an EMBL/GenBank/DDBJ whole genome shotgun (WGS) entry which is preliminary data.</text>
</comment>
<dbReference type="AlphaFoldDB" id="A0A6A0B3W2"/>
<evidence type="ECO:0000313" key="3">
    <source>
        <dbReference type="Proteomes" id="UP000475928"/>
    </source>
</evidence>
<feature type="region of interest" description="Disordered" evidence="1">
    <location>
        <begin position="136"/>
        <end position="156"/>
    </location>
</feature>
<evidence type="ECO:0008006" key="4">
    <source>
        <dbReference type="Google" id="ProtNLM"/>
    </source>
</evidence>
<name>A0A6A0B3W2_9LACT</name>
<evidence type="ECO:0000313" key="2">
    <source>
        <dbReference type="EMBL" id="GFH39842.1"/>
    </source>
</evidence>
<proteinExistence type="predicted"/>
<dbReference type="RefSeq" id="WP_172354796.1">
    <property type="nucleotide sequence ID" value="NZ_BLLH01000001.1"/>
</dbReference>
<feature type="region of interest" description="Disordered" evidence="1">
    <location>
        <begin position="1"/>
        <end position="28"/>
    </location>
</feature>
<dbReference type="InterPro" id="IPR025580">
    <property type="entry name" value="Gp46"/>
</dbReference>
<protein>
    <recommendedName>
        <fullName evidence="4">Phage scaffold protein</fullName>
    </recommendedName>
</protein>
<feature type="compositionally biased region" description="Basic and acidic residues" evidence="1">
    <location>
        <begin position="1"/>
        <end position="16"/>
    </location>
</feature>
<dbReference type="Proteomes" id="UP000475928">
    <property type="component" value="Unassembled WGS sequence"/>
</dbReference>
<gene>
    <name evidence="2" type="ORF">Hs20B_02400</name>
</gene>
<feature type="region of interest" description="Disordered" evidence="1">
    <location>
        <begin position="49"/>
        <end position="69"/>
    </location>
</feature>
<sequence>MTEKNPNTEDKRKPEENTPVTFTQDEVDAMVSKSVTKATSELTEKIKQMQEASMTEQELAKQRQAEESAKQQAYVAQLERETRVNFAQTLLATNGLPSDQQFAEIYAGFDKENIKLQIEAQAKLIADAKKAEIDKLAQGNAPRPNPLPSNTETKTKDWVNKRDVLAAAGII</sequence>
<evidence type="ECO:0000256" key="1">
    <source>
        <dbReference type="SAM" id="MobiDB-lite"/>
    </source>
</evidence>